<organism evidence="1">
    <name type="scientific">marine sediment metagenome</name>
    <dbReference type="NCBI Taxonomy" id="412755"/>
    <lineage>
        <taxon>unclassified sequences</taxon>
        <taxon>metagenomes</taxon>
        <taxon>ecological metagenomes</taxon>
    </lineage>
</organism>
<evidence type="ECO:0000313" key="1">
    <source>
        <dbReference type="EMBL" id="GAJ09189.1"/>
    </source>
</evidence>
<name>X1TVA8_9ZZZZ</name>
<dbReference type="AlphaFoldDB" id="X1TVA8"/>
<proteinExistence type="predicted"/>
<comment type="caution">
    <text evidence="1">The sequence shown here is derived from an EMBL/GenBank/DDBJ whole genome shotgun (WGS) entry which is preliminary data.</text>
</comment>
<gene>
    <name evidence="1" type="ORF">S12H4_50840</name>
</gene>
<sequence length="65" mass="7331">GKYTTWIDLLMGSKDNPVVIMSARYIGELCTVVAELVPTFSELKVASFEKRKVFHGKTRCKGKDH</sequence>
<accession>X1TVA8</accession>
<reference evidence="1" key="1">
    <citation type="journal article" date="2014" name="Front. Microbiol.">
        <title>High frequency of phylogenetically diverse reductive dehalogenase-homologous genes in deep subseafloor sedimentary metagenomes.</title>
        <authorList>
            <person name="Kawai M."/>
            <person name="Futagami T."/>
            <person name="Toyoda A."/>
            <person name="Takaki Y."/>
            <person name="Nishi S."/>
            <person name="Hori S."/>
            <person name="Arai W."/>
            <person name="Tsubouchi T."/>
            <person name="Morono Y."/>
            <person name="Uchiyama I."/>
            <person name="Ito T."/>
            <person name="Fujiyama A."/>
            <person name="Inagaki F."/>
            <person name="Takami H."/>
        </authorList>
    </citation>
    <scope>NUCLEOTIDE SEQUENCE</scope>
    <source>
        <strain evidence="1">Expedition CK06-06</strain>
    </source>
</reference>
<protein>
    <submittedName>
        <fullName evidence="1">Uncharacterized protein</fullName>
    </submittedName>
</protein>
<feature type="non-terminal residue" evidence="1">
    <location>
        <position position="1"/>
    </location>
</feature>
<dbReference type="EMBL" id="BARW01032064">
    <property type="protein sequence ID" value="GAJ09189.1"/>
    <property type="molecule type" value="Genomic_DNA"/>
</dbReference>